<dbReference type="PANTHER" id="PTHR44305">
    <property type="entry name" value="SI:DKEY-192D15.2-RELATED"/>
    <property type="match status" value="1"/>
</dbReference>
<evidence type="ECO:0000259" key="1">
    <source>
        <dbReference type="PROSITE" id="PS50011"/>
    </source>
</evidence>
<dbReference type="HOGENOM" id="CLU_708945_0_0_1"/>
<dbReference type="Proteomes" id="UP000027730">
    <property type="component" value="Unassembled WGS sequence"/>
</dbReference>
<dbReference type="AlphaFoldDB" id="A0A074WWT6"/>
<dbReference type="InterPro" id="IPR000719">
    <property type="entry name" value="Prot_kinase_dom"/>
</dbReference>
<organism evidence="2 3">
    <name type="scientific">Aureobasidium namibiae CBS 147.97</name>
    <dbReference type="NCBI Taxonomy" id="1043004"/>
    <lineage>
        <taxon>Eukaryota</taxon>
        <taxon>Fungi</taxon>
        <taxon>Dikarya</taxon>
        <taxon>Ascomycota</taxon>
        <taxon>Pezizomycotina</taxon>
        <taxon>Dothideomycetes</taxon>
        <taxon>Dothideomycetidae</taxon>
        <taxon>Dothideales</taxon>
        <taxon>Saccotheciaceae</taxon>
        <taxon>Aureobasidium</taxon>
    </lineage>
</organism>
<keyword evidence="3" id="KW-1185">Reference proteome</keyword>
<sequence length="354" mass="39859">MFGSASMDDRVVVKQSVPGHDFYIDPANWANRQVGGEPMESFVANTVHLQLLLNGAGDEKFVAECLGYGDCQHLSPNLWQYKLYYEYLLGDLPGCFLWAMFESLAKTAVAMDAQGIVHGDMQSANIFFGQPDPNHFAIWPVAKLGDFGSARFVDAQGEVLRHRTGPYAQPFAAPEMAWDDSWDPGWYAVQNFDHWDPTVPPSGGYVQKPAVLSSKTNIWQIGMLMLCAIRLEVKLLETQFRHPPPGYSVPINQFMTFTPQCASRPMKLRLDDDQSRRHSRQLLTLVNKCLAVDPEARISPQNLLQEVQVKMVGRDGGMAAARGKFPWNHPQAIRMSLNDKYKIGKKPYRPTRVK</sequence>
<dbReference type="OrthoDB" id="310217at2759"/>
<evidence type="ECO:0000313" key="2">
    <source>
        <dbReference type="EMBL" id="KEQ77675.1"/>
    </source>
</evidence>
<protein>
    <recommendedName>
        <fullName evidence="1">Protein kinase domain-containing protein</fullName>
    </recommendedName>
</protein>
<name>A0A074WWT6_9PEZI</name>
<gene>
    <name evidence="2" type="ORF">M436DRAFT_59644</name>
</gene>
<evidence type="ECO:0000313" key="3">
    <source>
        <dbReference type="Proteomes" id="UP000027730"/>
    </source>
</evidence>
<dbReference type="EMBL" id="KL584702">
    <property type="protein sequence ID" value="KEQ77675.1"/>
    <property type="molecule type" value="Genomic_DNA"/>
</dbReference>
<dbReference type="PROSITE" id="PS50011">
    <property type="entry name" value="PROTEIN_KINASE_DOM"/>
    <property type="match status" value="1"/>
</dbReference>
<dbReference type="RefSeq" id="XP_013432067.1">
    <property type="nucleotide sequence ID" value="XM_013576613.1"/>
</dbReference>
<dbReference type="Gene3D" id="1.10.510.10">
    <property type="entry name" value="Transferase(Phosphotransferase) domain 1"/>
    <property type="match status" value="1"/>
</dbReference>
<dbReference type="SMART" id="SM00220">
    <property type="entry name" value="S_TKc"/>
    <property type="match status" value="1"/>
</dbReference>
<feature type="domain" description="Protein kinase" evidence="1">
    <location>
        <begin position="1"/>
        <end position="309"/>
    </location>
</feature>
<dbReference type="GeneID" id="25412844"/>
<dbReference type="GO" id="GO:0004672">
    <property type="term" value="F:protein kinase activity"/>
    <property type="evidence" value="ECO:0007669"/>
    <property type="project" value="InterPro"/>
</dbReference>
<dbReference type="SUPFAM" id="SSF56112">
    <property type="entry name" value="Protein kinase-like (PK-like)"/>
    <property type="match status" value="1"/>
</dbReference>
<reference evidence="2 3" key="1">
    <citation type="journal article" date="2014" name="BMC Genomics">
        <title>Genome sequencing of four Aureobasidium pullulans varieties: biotechnological potential, stress tolerance, and description of new species.</title>
        <authorList>
            <person name="Gostin Ar C."/>
            <person name="Ohm R.A."/>
            <person name="Kogej T."/>
            <person name="Sonjak S."/>
            <person name="Turk M."/>
            <person name="Zajc J."/>
            <person name="Zalar P."/>
            <person name="Grube M."/>
            <person name="Sun H."/>
            <person name="Han J."/>
            <person name="Sharma A."/>
            <person name="Chiniquy J."/>
            <person name="Ngan C.Y."/>
            <person name="Lipzen A."/>
            <person name="Barry K."/>
            <person name="Grigoriev I.V."/>
            <person name="Gunde-Cimerman N."/>
        </authorList>
    </citation>
    <scope>NUCLEOTIDE SEQUENCE [LARGE SCALE GENOMIC DNA]</scope>
    <source>
        <strain evidence="2 3">CBS 147.97</strain>
    </source>
</reference>
<dbReference type="InterPro" id="IPR053083">
    <property type="entry name" value="TF_kinase-domain_protein"/>
</dbReference>
<proteinExistence type="predicted"/>
<dbReference type="InterPro" id="IPR011009">
    <property type="entry name" value="Kinase-like_dom_sf"/>
</dbReference>
<accession>A0A074WWT6</accession>
<dbReference type="GO" id="GO:0005524">
    <property type="term" value="F:ATP binding"/>
    <property type="evidence" value="ECO:0007669"/>
    <property type="project" value="InterPro"/>
</dbReference>